<dbReference type="InterPro" id="IPR058624">
    <property type="entry name" value="MdtA-like_HH"/>
</dbReference>
<keyword evidence="9" id="KW-1185">Reference proteome</keyword>
<dbReference type="InterPro" id="IPR006143">
    <property type="entry name" value="RND_pump_MFP"/>
</dbReference>
<dbReference type="RefSeq" id="WP_210165955.1">
    <property type="nucleotide sequence ID" value="NZ_CYHC01000001.1"/>
</dbReference>
<feature type="domain" description="Multidrug resistance protein MdtA-like beta-barrel" evidence="6">
    <location>
        <begin position="224"/>
        <end position="293"/>
    </location>
</feature>
<comment type="similarity">
    <text evidence="2">Belongs to the membrane fusion protein (MFP) (TC 8.A.1) family.</text>
</comment>
<evidence type="ECO:0000259" key="7">
    <source>
        <dbReference type="Pfam" id="PF25967"/>
    </source>
</evidence>
<dbReference type="PANTHER" id="PTHR30158:SF24">
    <property type="entry name" value="HLYD FAMILY SECRETION PROTEIN"/>
    <property type="match status" value="1"/>
</dbReference>
<dbReference type="Gene3D" id="2.40.30.170">
    <property type="match status" value="1"/>
</dbReference>
<dbReference type="Proteomes" id="UP000182178">
    <property type="component" value="Unassembled WGS sequence"/>
</dbReference>
<feature type="domain" description="Multidrug resistance protein MdtA-like alpha-helical hairpin" evidence="4">
    <location>
        <begin position="102"/>
        <end position="170"/>
    </location>
</feature>
<feature type="coiled-coil region" evidence="3">
    <location>
        <begin position="95"/>
        <end position="174"/>
    </location>
</feature>
<dbReference type="Gene3D" id="2.40.50.100">
    <property type="match status" value="1"/>
</dbReference>
<dbReference type="Pfam" id="PF25876">
    <property type="entry name" value="HH_MFP_RND"/>
    <property type="match status" value="1"/>
</dbReference>
<dbReference type="InterPro" id="IPR058625">
    <property type="entry name" value="MdtA-like_BSH"/>
</dbReference>
<evidence type="ECO:0000313" key="9">
    <source>
        <dbReference type="Proteomes" id="UP000182178"/>
    </source>
</evidence>
<evidence type="ECO:0000313" key="8">
    <source>
        <dbReference type="EMBL" id="CUA84038.1"/>
    </source>
</evidence>
<feature type="domain" description="Multidrug resistance protein MdtA-like barrel-sandwich hybrid" evidence="5">
    <location>
        <begin position="62"/>
        <end position="200"/>
    </location>
</feature>
<evidence type="ECO:0000256" key="1">
    <source>
        <dbReference type="ARBA" id="ARBA00004196"/>
    </source>
</evidence>
<evidence type="ECO:0000259" key="6">
    <source>
        <dbReference type="Pfam" id="PF25944"/>
    </source>
</evidence>
<dbReference type="SUPFAM" id="SSF111369">
    <property type="entry name" value="HlyD-like secretion proteins"/>
    <property type="match status" value="1"/>
</dbReference>
<comment type="subcellular location">
    <subcellularLocation>
        <location evidence="1">Cell envelope</location>
    </subcellularLocation>
</comment>
<dbReference type="Gene3D" id="1.10.287.470">
    <property type="entry name" value="Helix hairpin bin"/>
    <property type="match status" value="1"/>
</dbReference>
<evidence type="ECO:0000259" key="5">
    <source>
        <dbReference type="Pfam" id="PF25917"/>
    </source>
</evidence>
<comment type="caution">
    <text evidence="8">The sequence shown here is derived from an EMBL/GenBank/DDBJ whole genome shotgun (WGS) entry which is preliminary data.</text>
</comment>
<dbReference type="Pfam" id="PF25917">
    <property type="entry name" value="BSH_RND"/>
    <property type="match status" value="1"/>
</dbReference>
<accession>A0ABM9TXL4</accession>
<dbReference type="InterPro" id="IPR058627">
    <property type="entry name" value="MdtA-like_C"/>
</dbReference>
<dbReference type="InterPro" id="IPR058626">
    <property type="entry name" value="MdtA-like_b-barrel"/>
</dbReference>
<feature type="domain" description="Multidrug resistance protein MdtA-like C-terminal permuted SH3" evidence="7">
    <location>
        <begin position="302"/>
        <end position="361"/>
    </location>
</feature>
<protein>
    <submittedName>
        <fullName evidence="8">RND family efflux transporter, MFP subunit</fullName>
    </submittedName>
</protein>
<evidence type="ECO:0000259" key="4">
    <source>
        <dbReference type="Pfam" id="PF25876"/>
    </source>
</evidence>
<dbReference type="Pfam" id="PF25967">
    <property type="entry name" value="RND-MFP_C"/>
    <property type="match status" value="1"/>
</dbReference>
<dbReference type="NCBIfam" id="TIGR01730">
    <property type="entry name" value="RND_mfp"/>
    <property type="match status" value="1"/>
</dbReference>
<evidence type="ECO:0000256" key="3">
    <source>
        <dbReference type="SAM" id="Coils"/>
    </source>
</evidence>
<dbReference type="EMBL" id="CYHC01000001">
    <property type="protein sequence ID" value="CUA84038.1"/>
    <property type="molecule type" value="Genomic_DNA"/>
</dbReference>
<proteinExistence type="inferred from homology"/>
<evidence type="ECO:0000256" key="2">
    <source>
        <dbReference type="ARBA" id="ARBA00009477"/>
    </source>
</evidence>
<dbReference type="Pfam" id="PF25944">
    <property type="entry name" value="Beta-barrel_RND"/>
    <property type="match status" value="1"/>
</dbReference>
<dbReference type="PANTHER" id="PTHR30158">
    <property type="entry name" value="ACRA/E-RELATED COMPONENT OF DRUG EFFLUX TRANSPORTER"/>
    <property type="match status" value="1"/>
</dbReference>
<gene>
    <name evidence="8" type="ORF">Ga0061061_101150</name>
</gene>
<dbReference type="PROSITE" id="PS51257">
    <property type="entry name" value="PROKAR_LIPOPROTEIN"/>
    <property type="match status" value="1"/>
</dbReference>
<dbReference type="Gene3D" id="2.40.420.20">
    <property type="match status" value="1"/>
</dbReference>
<organism evidence="8 9">
    <name type="scientific">Chelatococcus sambhunathii</name>
    <dbReference type="NCBI Taxonomy" id="363953"/>
    <lineage>
        <taxon>Bacteria</taxon>
        <taxon>Pseudomonadati</taxon>
        <taxon>Pseudomonadota</taxon>
        <taxon>Alphaproteobacteria</taxon>
        <taxon>Hyphomicrobiales</taxon>
        <taxon>Chelatococcaceae</taxon>
        <taxon>Chelatococcus</taxon>
    </lineage>
</organism>
<sequence>MRAMRPLFLSLIVAGLAACSDTGGQQAGQGAPPPPPVTVAKPVVKQVVERDDFTGRFAAVDMVEVRSRVSGYLERVDFEDGANVKAGDVLFVIDRRQYKAALDQAQATLVSAQARLNFAESDLERAESLRRTGNISDQLLDQRRQNFLTAKAELDRAQAAMQEASLNYEFSEVKAPISGRISRRFVSVGNLVNANDTLLTTIVSLDPIYFYFDVDERSFLAYNRVFNLDASNGSGEPVAVQIALTDETKPAREGKLDFVDNRLDEASGTMRLRAIVPNAELFITPGLFGRVSVPGSPPYQGVLVPDEAIATDQERRLVWVVGEDNTVKAQLVRPGPRIDGYRLIREGLKGDETIVVNGLQRVRPGAAVAPEMTTLPPTR</sequence>
<keyword evidence="3" id="KW-0175">Coiled coil</keyword>
<name>A0ABM9TXL4_9HYPH</name>
<reference evidence="8 9" key="1">
    <citation type="submission" date="2015-08" db="EMBL/GenBank/DDBJ databases">
        <authorList>
            <person name="Varghese N."/>
        </authorList>
    </citation>
    <scope>NUCLEOTIDE SEQUENCE [LARGE SCALE GENOMIC DNA]</scope>
    <source>
        <strain evidence="8 9">DSM 18167</strain>
    </source>
</reference>